<accession>A0ABV9ZJJ8</accession>
<sequence length="254" mass="28283">MTVTHATNGTGTDAGAGAGPGTAVGPEALVERLRSQATRYHSEHDFHVRMNAGELSPEQIRGWVANRFCYQEAIPRKDAAILGNCPDREIRKRWIRRITDHDGTDTTEGGIEAWLRLGEACGVPREEMEDGRHIVPGVRFAVDAYVTFARTRPWVEAVASSLTELFAPGLMAERLAAFEKHYTWIDKDGLDYFRNRLHQAPRDSEHALEIVQEHCRTAESQDAAVAALAFKNDVLWSMMDAIDIAYPADRPSPS</sequence>
<evidence type="ECO:0000313" key="8">
    <source>
        <dbReference type="Proteomes" id="UP001596175"/>
    </source>
</evidence>
<dbReference type="Gene3D" id="1.20.910.10">
    <property type="entry name" value="Heme oxygenase-like"/>
    <property type="match status" value="1"/>
</dbReference>
<dbReference type="InterPro" id="IPR011845">
    <property type="entry name" value="PqqC"/>
</dbReference>
<gene>
    <name evidence="4 7" type="primary">pqqC</name>
    <name evidence="7" type="ORF">ACFPK1_24240</name>
</gene>
<dbReference type="PANTHER" id="PTHR40279">
    <property type="entry name" value="PQQC-LIKE PROTEIN"/>
    <property type="match status" value="1"/>
</dbReference>
<dbReference type="Proteomes" id="UP001596175">
    <property type="component" value="Unassembled WGS sequence"/>
</dbReference>
<feature type="compositionally biased region" description="Gly residues" evidence="5">
    <location>
        <begin position="12"/>
        <end position="22"/>
    </location>
</feature>
<reference evidence="8" key="1">
    <citation type="journal article" date="2019" name="Int. J. Syst. Evol. Microbiol.">
        <title>The Global Catalogue of Microorganisms (GCM) 10K type strain sequencing project: providing services to taxonomists for standard genome sequencing and annotation.</title>
        <authorList>
            <consortium name="The Broad Institute Genomics Platform"/>
            <consortium name="The Broad Institute Genome Sequencing Center for Infectious Disease"/>
            <person name="Wu L."/>
            <person name="Ma J."/>
        </authorList>
    </citation>
    <scope>NUCLEOTIDE SEQUENCE [LARGE SCALE GENOMIC DNA]</scope>
    <source>
        <strain evidence="8">XZYJ18</strain>
    </source>
</reference>
<proteinExistence type="inferred from homology"/>
<keyword evidence="2 4" id="KW-0884">PQQ biosynthesis</keyword>
<evidence type="ECO:0000256" key="4">
    <source>
        <dbReference type="HAMAP-Rule" id="MF_00654"/>
    </source>
</evidence>
<dbReference type="InterPro" id="IPR039068">
    <property type="entry name" value="PqqC-like"/>
</dbReference>
<dbReference type="RefSeq" id="WP_378023522.1">
    <property type="nucleotide sequence ID" value="NZ_JBHSKG010000015.1"/>
</dbReference>
<dbReference type="Pfam" id="PF03070">
    <property type="entry name" value="TENA_THI-4"/>
    <property type="match status" value="1"/>
</dbReference>
<evidence type="ECO:0000256" key="2">
    <source>
        <dbReference type="ARBA" id="ARBA00022905"/>
    </source>
</evidence>
<dbReference type="PANTHER" id="PTHR40279:SF3">
    <property type="entry name" value="4-AMINOBENZOATE SYNTHASE"/>
    <property type="match status" value="1"/>
</dbReference>
<evidence type="ECO:0000256" key="1">
    <source>
        <dbReference type="ARBA" id="ARBA00004948"/>
    </source>
</evidence>
<feature type="region of interest" description="Disordered" evidence="5">
    <location>
        <begin position="1"/>
        <end position="24"/>
    </location>
</feature>
<protein>
    <recommendedName>
        <fullName evidence="4">Pyrroloquinoline-quinone synthase</fullName>
        <ecNumber evidence="4">1.3.3.11</ecNumber>
    </recommendedName>
    <alternativeName>
        <fullName evidence="4">Coenzyme PQQ synthesis protein C</fullName>
    </alternativeName>
    <alternativeName>
        <fullName evidence="4">Pyrroloquinoline quinone biosynthesis protein C</fullName>
    </alternativeName>
</protein>
<comment type="caution">
    <text evidence="7">The sequence shown here is derived from an EMBL/GenBank/DDBJ whole genome shotgun (WGS) entry which is preliminary data.</text>
</comment>
<name>A0ABV9ZJJ8_9PSEU</name>
<keyword evidence="3 4" id="KW-0560">Oxidoreductase</keyword>
<dbReference type="InterPro" id="IPR016084">
    <property type="entry name" value="Haem_Oase-like_multi-hlx"/>
</dbReference>
<evidence type="ECO:0000259" key="6">
    <source>
        <dbReference type="Pfam" id="PF03070"/>
    </source>
</evidence>
<keyword evidence="8" id="KW-1185">Reference proteome</keyword>
<comment type="pathway">
    <text evidence="4">Cofactor biosynthesis; pyrroloquinoline quinone biosynthesis.</text>
</comment>
<feature type="compositionally biased region" description="Low complexity" evidence="5">
    <location>
        <begin position="1"/>
        <end position="11"/>
    </location>
</feature>
<dbReference type="HAMAP" id="MF_00654">
    <property type="entry name" value="PQQ_syn_PqqC"/>
    <property type="match status" value="1"/>
</dbReference>
<dbReference type="InterPro" id="IPR004305">
    <property type="entry name" value="Thiaminase-2/PQQC"/>
</dbReference>
<comment type="function">
    <text evidence="4">Ring cyclization and eight-electron oxidation of 3a-(2-amino-2-carboxyethyl)-4,5-dioxo-4,5,6,7,8,9-hexahydroquinoline-7,9-dicarboxylic-acid to PQQ.</text>
</comment>
<evidence type="ECO:0000256" key="5">
    <source>
        <dbReference type="SAM" id="MobiDB-lite"/>
    </source>
</evidence>
<evidence type="ECO:0000313" key="7">
    <source>
        <dbReference type="EMBL" id="MFC5141370.1"/>
    </source>
</evidence>
<feature type="domain" description="Thiaminase-2/PQQC" evidence="6">
    <location>
        <begin position="32"/>
        <end position="240"/>
    </location>
</feature>
<comment type="catalytic activity">
    <reaction evidence="4">
        <text>6-(2-amino-2-carboxyethyl)-7,8-dioxo-1,2,3,4,7,8-hexahydroquinoline-2,4-dicarboxylate + 3 O2 = pyrroloquinoline quinone + 2 H2O2 + 2 H2O + H(+)</text>
        <dbReference type="Rhea" id="RHEA:10692"/>
        <dbReference type="ChEBI" id="CHEBI:15377"/>
        <dbReference type="ChEBI" id="CHEBI:15378"/>
        <dbReference type="ChEBI" id="CHEBI:15379"/>
        <dbReference type="ChEBI" id="CHEBI:16240"/>
        <dbReference type="ChEBI" id="CHEBI:58442"/>
        <dbReference type="ChEBI" id="CHEBI:58778"/>
        <dbReference type="EC" id="1.3.3.11"/>
    </reaction>
</comment>
<organism evidence="7 8">
    <name type="scientific">Actinomycetospora rhizophila</name>
    <dbReference type="NCBI Taxonomy" id="1416876"/>
    <lineage>
        <taxon>Bacteria</taxon>
        <taxon>Bacillati</taxon>
        <taxon>Actinomycetota</taxon>
        <taxon>Actinomycetes</taxon>
        <taxon>Pseudonocardiales</taxon>
        <taxon>Pseudonocardiaceae</taxon>
        <taxon>Actinomycetospora</taxon>
    </lineage>
</organism>
<dbReference type="EC" id="1.3.3.11" evidence="4"/>
<dbReference type="GO" id="GO:0033732">
    <property type="term" value="F:pyrroloquinoline-quinone synthase activity"/>
    <property type="evidence" value="ECO:0007669"/>
    <property type="project" value="UniProtKB-EC"/>
</dbReference>
<dbReference type="SUPFAM" id="SSF48613">
    <property type="entry name" value="Heme oxygenase-like"/>
    <property type="match status" value="1"/>
</dbReference>
<comment type="pathway">
    <text evidence="1">Cofactor biosynthesis; thiamine diphosphate biosynthesis.</text>
</comment>
<evidence type="ECO:0000256" key="3">
    <source>
        <dbReference type="ARBA" id="ARBA00023002"/>
    </source>
</evidence>
<dbReference type="NCBIfam" id="TIGR02111">
    <property type="entry name" value="PQQ_syn_pqqC"/>
    <property type="match status" value="1"/>
</dbReference>
<comment type="similarity">
    <text evidence="4">Belongs to the PqqC family.</text>
</comment>
<dbReference type="EMBL" id="JBHSKG010000015">
    <property type="protein sequence ID" value="MFC5141370.1"/>
    <property type="molecule type" value="Genomic_DNA"/>
</dbReference>